<feature type="region of interest" description="Disordered" evidence="4">
    <location>
        <begin position="232"/>
        <end position="271"/>
    </location>
</feature>
<sequence>MYSAAVDGMFVPWDHEHEVNPLTAEASFVERLYYVEAADIARLREEASAGGARDERAGGVGKLAVVVSSSASPTPRRGAALQHGVLAWVDLRWRVRSPELRRTLSGYVGNATTYVEREEAADAVLRKPLGEVAAMVREAIAAVDYDERLQETVDWLEAHRPRSYTERAAVGLGSPTLHQTVWASFPCEAADFGFGAAALVLATSANGRMCSAYLCVGRQPGGDRQRLRVAAPRRRAVERPAPGLQAPHGGVPRPHRRDAPWPRLRMKYDLN</sequence>
<dbReference type="PANTHER" id="PTHR31642:SF114">
    <property type="entry name" value="OS07G0244600 PROTEIN"/>
    <property type="match status" value="1"/>
</dbReference>
<reference evidence="5" key="2">
    <citation type="submission" date="2018-05" db="EMBL/GenBank/DDBJ databases">
        <title>OgluRS3 (Oryza glumaepatula Reference Sequence Version 3).</title>
        <authorList>
            <person name="Zhang J."/>
            <person name="Kudrna D."/>
            <person name="Lee S."/>
            <person name="Talag J."/>
            <person name="Welchert J."/>
            <person name="Wing R.A."/>
        </authorList>
    </citation>
    <scope>NUCLEOTIDE SEQUENCE [LARGE SCALE GENOMIC DNA]</scope>
</reference>
<evidence type="ECO:0000256" key="1">
    <source>
        <dbReference type="ARBA" id="ARBA00009861"/>
    </source>
</evidence>
<keyword evidence="6" id="KW-1185">Reference proteome</keyword>
<organism evidence="5">
    <name type="scientific">Oryza glumipatula</name>
    <dbReference type="NCBI Taxonomy" id="40148"/>
    <lineage>
        <taxon>Eukaryota</taxon>
        <taxon>Viridiplantae</taxon>
        <taxon>Streptophyta</taxon>
        <taxon>Embryophyta</taxon>
        <taxon>Tracheophyta</taxon>
        <taxon>Spermatophyta</taxon>
        <taxon>Magnoliopsida</taxon>
        <taxon>Liliopsida</taxon>
        <taxon>Poales</taxon>
        <taxon>Poaceae</taxon>
        <taxon>BOP clade</taxon>
        <taxon>Oryzoideae</taxon>
        <taxon>Oryzeae</taxon>
        <taxon>Oryzinae</taxon>
        <taxon>Oryza</taxon>
    </lineage>
</organism>
<dbReference type="InterPro" id="IPR023213">
    <property type="entry name" value="CAT-like_dom_sf"/>
</dbReference>
<dbReference type="Gramene" id="OGLUM02G12460.1">
    <property type="protein sequence ID" value="OGLUM02G12460.1"/>
    <property type="gene ID" value="OGLUM02G12460"/>
</dbReference>
<accession>A0A0D9YQK6</accession>
<keyword evidence="2" id="KW-0808">Transferase</keyword>
<evidence type="ECO:0000256" key="3">
    <source>
        <dbReference type="ARBA" id="ARBA00023315"/>
    </source>
</evidence>
<dbReference type="GO" id="GO:0050734">
    <property type="term" value="F:hydroxycinnamoyltransferase activity"/>
    <property type="evidence" value="ECO:0007669"/>
    <property type="project" value="UniProtKB-ARBA"/>
</dbReference>
<dbReference type="AlphaFoldDB" id="A0A0D9YQK6"/>
<dbReference type="Proteomes" id="UP000026961">
    <property type="component" value="Chromosome 2"/>
</dbReference>
<dbReference type="eggNOG" id="ENOG502QV4M">
    <property type="taxonomic scope" value="Eukaryota"/>
</dbReference>
<evidence type="ECO:0000313" key="6">
    <source>
        <dbReference type="Proteomes" id="UP000026961"/>
    </source>
</evidence>
<dbReference type="STRING" id="40148.A0A0D9YQK6"/>
<evidence type="ECO:0000256" key="4">
    <source>
        <dbReference type="SAM" id="MobiDB-lite"/>
    </source>
</evidence>
<dbReference type="EnsemblPlants" id="OGLUM02G12460.1">
    <property type="protein sequence ID" value="OGLUM02G12460.1"/>
    <property type="gene ID" value="OGLUM02G12460"/>
</dbReference>
<dbReference type="Pfam" id="PF02458">
    <property type="entry name" value="Transferase"/>
    <property type="match status" value="1"/>
</dbReference>
<dbReference type="HOGENOM" id="CLU_1013314_0_0_1"/>
<reference evidence="5" key="1">
    <citation type="submission" date="2015-04" db="UniProtKB">
        <authorList>
            <consortium name="EnsemblPlants"/>
        </authorList>
    </citation>
    <scope>IDENTIFICATION</scope>
</reference>
<dbReference type="InterPro" id="IPR050317">
    <property type="entry name" value="Plant_Fungal_Acyltransferase"/>
</dbReference>
<name>A0A0D9YQK6_9ORYZ</name>
<proteinExistence type="inferred from homology"/>
<comment type="similarity">
    <text evidence="1">Belongs to the plant acyltransferase family.</text>
</comment>
<evidence type="ECO:0000256" key="2">
    <source>
        <dbReference type="ARBA" id="ARBA00022679"/>
    </source>
</evidence>
<evidence type="ECO:0000313" key="5">
    <source>
        <dbReference type="EnsemblPlants" id="OGLUM02G12460.1"/>
    </source>
</evidence>
<dbReference type="Gene3D" id="3.30.559.10">
    <property type="entry name" value="Chloramphenicol acetyltransferase-like domain"/>
    <property type="match status" value="1"/>
</dbReference>
<keyword evidence="3" id="KW-0012">Acyltransferase</keyword>
<dbReference type="PANTHER" id="PTHR31642">
    <property type="entry name" value="TRICHOTHECENE 3-O-ACETYLTRANSFERASE"/>
    <property type="match status" value="1"/>
</dbReference>
<protein>
    <submittedName>
        <fullName evidence="5">Uncharacterized protein</fullName>
    </submittedName>
</protein>